<feature type="compositionally biased region" description="Basic and acidic residues" evidence="1">
    <location>
        <begin position="278"/>
        <end position="297"/>
    </location>
</feature>
<sequence length="392" mass="45172">MRQLIKKGANALLTRLRECQITTFRRIARAKEKEATDLSNTTVLEWQRRLERKSLDGTVDWANPNEPSADSEELDKSDDDGSGHEGAIGGPQQQNGRQMAREPMKVIIREYPVNSVEASGHLQRWEPGNLHGPSYHKGFIRNRFSRNAEEQDRNHHRQGAHADPDEHRDSHRGRQVAVISPNSYSRKFNQIRVGNPVSRQECVNDYSTRGRKGSSRYESNNAGEGIMNRPAAVRDNDRSDFDSHRGRPTANSTVNRSNYAQGFFIERNRLGHQGEYSDGERERSSRYESRNNAHRSDGQSGSQRRPTRSDSFDAMVNQAYYDFAMNNGPTPIPPYDNIRRLHQACIEHQENRRARQNGKLPPYERRYRYPGITPEPRLEFDFLNKTGPFRRT</sequence>
<feature type="region of interest" description="Disordered" evidence="1">
    <location>
        <begin position="57"/>
        <end position="99"/>
    </location>
</feature>
<feature type="region of interest" description="Disordered" evidence="1">
    <location>
        <begin position="199"/>
        <end position="258"/>
    </location>
</feature>
<feature type="compositionally biased region" description="Polar residues" evidence="1">
    <location>
        <begin position="249"/>
        <end position="258"/>
    </location>
</feature>
<dbReference type="AlphaFoldDB" id="A0AAE9JSN2"/>
<protein>
    <submittedName>
        <fullName evidence="2">Uncharacterized protein</fullName>
    </submittedName>
</protein>
<feature type="compositionally biased region" description="Basic and acidic residues" evidence="1">
    <location>
        <begin position="232"/>
        <end position="245"/>
    </location>
</feature>
<evidence type="ECO:0000313" key="3">
    <source>
        <dbReference type="Proteomes" id="UP000829354"/>
    </source>
</evidence>
<organism evidence="2 3">
    <name type="scientific">Caenorhabditis briggsae</name>
    <dbReference type="NCBI Taxonomy" id="6238"/>
    <lineage>
        <taxon>Eukaryota</taxon>
        <taxon>Metazoa</taxon>
        <taxon>Ecdysozoa</taxon>
        <taxon>Nematoda</taxon>
        <taxon>Chromadorea</taxon>
        <taxon>Rhabditida</taxon>
        <taxon>Rhabditina</taxon>
        <taxon>Rhabditomorpha</taxon>
        <taxon>Rhabditoidea</taxon>
        <taxon>Rhabditidae</taxon>
        <taxon>Peloderinae</taxon>
        <taxon>Caenorhabditis</taxon>
    </lineage>
</organism>
<feature type="compositionally biased region" description="Acidic residues" evidence="1">
    <location>
        <begin position="69"/>
        <end position="80"/>
    </location>
</feature>
<accession>A0AAE9JSN2</accession>
<feature type="region of interest" description="Disordered" evidence="1">
    <location>
        <begin position="148"/>
        <end position="173"/>
    </location>
</feature>
<name>A0AAE9JSN2_CAEBR</name>
<gene>
    <name evidence="2" type="ORF">L5515_018426</name>
</gene>
<feature type="region of interest" description="Disordered" evidence="1">
    <location>
        <begin position="270"/>
        <end position="309"/>
    </location>
</feature>
<keyword evidence="3" id="KW-1185">Reference proteome</keyword>
<dbReference type="EMBL" id="CP092625">
    <property type="protein sequence ID" value="UMM42708.1"/>
    <property type="molecule type" value="Genomic_DNA"/>
</dbReference>
<reference evidence="2 3" key="1">
    <citation type="submission" date="2022-04" db="EMBL/GenBank/DDBJ databases">
        <title>Chromosome-level reference genomes for two strains of Caenorhabditis briggsae: an improved platform for comparative genomics.</title>
        <authorList>
            <person name="Stevens L."/>
            <person name="Andersen E."/>
        </authorList>
    </citation>
    <scope>NUCLEOTIDE SEQUENCE [LARGE SCALE GENOMIC DNA]</scope>
    <source>
        <strain evidence="2">VX34</strain>
        <tissue evidence="2">Whole-organism</tissue>
    </source>
</reference>
<dbReference type="Proteomes" id="UP000829354">
    <property type="component" value="Chromosome X"/>
</dbReference>
<feature type="compositionally biased region" description="Basic and acidic residues" evidence="1">
    <location>
        <begin position="160"/>
        <end position="169"/>
    </location>
</feature>
<evidence type="ECO:0000313" key="2">
    <source>
        <dbReference type="EMBL" id="UMM42708.1"/>
    </source>
</evidence>
<proteinExistence type="predicted"/>
<evidence type="ECO:0000256" key="1">
    <source>
        <dbReference type="SAM" id="MobiDB-lite"/>
    </source>
</evidence>